<accession>A0A0F7SM80</accession>
<feature type="compositionally biased region" description="Basic and acidic residues" evidence="1">
    <location>
        <begin position="103"/>
        <end position="114"/>
    </location>
</feature>
<feature type="region of interest" description="Disordered" evidence="1">
    <location>
        <begin position="48"/>
        <end position="74"/>
    </location>
</feature>
<sequence>MSMIFRTVKSIRSPSILPAKSPFSLVNAAGPHSIRSSRYIRRIHRFEQTSGSVSTTGHEDHNTQGVDTKGGQDRPQVMAGQAELGLQEAAGSKTIKNEFQKAKDKDLCTQRAEGEGSSEWENEAEEDDEIEYNDQVITYIHRLPLELDSITFRDFFWSRGVHVVEAWKATGKRSGIIQTSISDQDLVCDTMDGTQAPWGLLIAKPGDTASTMIKLSEADEHAFQKASSQNPDSSYTIDKNVTSNPKAESLDDMTDVASEASVKISSDNQSDELRQELYLQRIPNMKTLQIDIDPKAEVTLNETAVIEALTSRGYKVPAYHIKDNRILFDVGDLSAEGFREILAKSHPTIKANVLEVVAFSWRSSFFSESALYEVNSRTSLLITSLSPTTSGKLVLRYLLELAPQLKLSSIRWIEKRVRETWAIVTVSGQQAFESVLNVHQQPIGGVPVDVRAMPIETKGSIKGPTKSAWDIFRIHNFPFNLTDDQVRNLFSGGEKSPAVEFIGRINPRAATFKLLNPSVEARRDLMSMQMSVIHGRALQLEIVTPQDLEKPKHYTNSIAGSQISRSSKRTDGPDAGPRLLQRFRKNNYKDAAPVMGNDELIRTMRVFSLSCYIILRNAMEIIRLGQELKGLQFAFVRAKREEGLQEGPNPEIVPNFLKRICASPTNLEPWRSLRYEVFTAQKMNHQQQLRSQQIAENEVRQKIEQGLREIMYHPTHGIHALRPFDFKSLPQPPYRFPLSKMFQRIVLQDPSVLVSMNDLTPNPLSQVDQKSELQQAPHDVHRVRTSDPLSNTERMLLRGRMRAFSPFFFDIFESYRKRSELSIFLQRLQQAYSQLEDKKGGDSEIIPKFHYRLWSILGDLGSLVSLRTEVCQHIEKQKLDIASVDILRIAQIQAAKSYYEGLKEVIYHPTHGLDAKFSLNYRHPVEPPYQNELACRFQRDMTLAKICEKSTAVLPRRMTVVKYGLKKPSQTERPSAVISP</sequence>
<feature type="region of interest" description="Disordered" evidence="1">
    <location>
        <begin position="555"/>
        <end position="576"/>
    </location>
</feature>
<proteinExistence type="predicted"/>
<feature type="region of interest" description="Disordered" evidence="1">
    <location>
        <begin position="103"/>
        <end position="128"/>
    </location>
</feature>
<evidence type="ECO:0000256" key="1">
    <source>
        <dbReference type="SAM" id="MobiDB-lite"/>
    </source>
</evidence>
<feature type="compositionally biased region" description="Acidic residues" evidence="1">
    <location>
        <begin position="116"/>
        <end position="128"/>
    </location>
</feature>
<reference evidence="2" key="1">
    <citation type="submission" date="2014-08" db="EMBL/GenBank/DDBJ databases">
        <authorList>
            <person name="Sharma Rahul"/>
            <person name="Thines Marco"/>
        </authorList>
    </citation>
    <scope>NUCLEOTIDE SEQUENCE</scope>
</reference>
<protein>
    <submittedName>
        <fullName evidence="2">Uncharacterized protein</fullName>
    </submittedName>
</protein>
<feature type="compositionally biased region" description="Polar residues" evidence="1">
    <location>
        <begin position="225"/>
        <end position="246"/>
    </location>
</feature>
<dbReference type="AlphaFoldDB" id="A0A0F7SM80"/>
<evidence type="ECO:0000313" key="2">
    <source>
        <dbReference type="EMBL" id="CED82526.1"/>
    </source>
</evidence>
<dbReference type="EMBL" id="LN483124">
    <property type="protein sequence ID" value="CED82526.1"/>
    <property type="molecule type" value="Genomic_DNA"/>
</dbReference>
<feature type="compositionally biased region" description="Polar residues" evidence="1">
    <location>
        <begin position="555"/>
        <end position="565"/>
    </location>
</feature>
<organism evidence="2">
    <name type="scientific">Phaffia rhodozyma</name>
    <name type="common">Yeast</name>
    <name type="synonym">Xanthophyllomyces dendrorhous</name>
    <dbReference type="NCBI Taxonomy" id="264483"/>
    <lineage>
        <taxon>Eukaryota</taxon>
        <taxon>Fungi</taxon>
        <taxon>Dikarya</taxon>
        <taxon>Basidiomycota</taxon>
        <taxon>Agaricomycotina</taxon>
        <taxon>Tremellomycetes</taxon>
        <taxon>Cystofilobasidiales</taxon>
        <taxon>Mrakiaceae</taxon>
        <taxon>Phaffia</taxon>
    </lineage>
</organism>
<name>A0A0F7SM80_PHARH</name>
<feature type="region of interest" description="Disordered" evidence="1">
    <location>
        <begin position="222"/>
        <end position="251"/>
    </location>
</feature>